<dbReference type="EMBL" id="KV453929">
    <property type="protein sequence ID" value="ODV74039.1"/>
    <property type="molecule type" value="Genomic_DNA"/>
</dbReference>
<reference evidence="2" key="1">
    <citation type="submission" date="2014-12" db="EMBL/GenBank/DDBJ databases">
        <authorList>
            <person name="Jaenicke S."/>
        </authorList>
    </citation>
    <scope>NUCLEOTIDE SEQUENCE [LARGE SCALE GENOMIC DNA]</scope>
    <source>
        <strain evidence="2">CBS1600</strain>
    </source>
</reference>
<evidence type="ECO:0000256" key="1">
    <source>
        <dbReference type="SAM" id="MobiDB-lite"/>
    </source>
</evidence>
<reference evidence="3 5" key="3">
    <citation type="journal article" date="2016" name="Proc. Natl. Acad. Sci. U.S.A.">
        <title>Comparative genomics of biotechnologically important yeasts.</title>
        <authorList>
            <person name="Riley R."/>
            <person name="Haridas S."/>
            <person name="Wolfe K.H."/>
            <person name="Lopes M.R."/>
            <person name="Hittinger C.T."/>
            <person name="Goeker M."/>
            <person name="Salamov A.A."/>
            <person name="Wisecaver J.H."/>
            <person name="Long T.M."/>
            <person name="Calvey C.H."/>
            <person name="Aerts A.L."/>
            <person name="Barry K.W."/>
            <person name="Choi C."/>
            <person name="Clum A."/>
            <person name="Coughlan A.Y."/>
            <person name="Deshpande S."/>
            <person name="Douglass A.P."/>
            <person name="Hanson S.J."/>
            <person name="Klenk H.-P."/>
            <person name="LaButti K.M."/>
            <person name="Lapidus A."/>
            <person name="Lindquist E.A."/>
            <person name="Lipzen A.M."/>
            <person name="Meier-Kolthoff J.P."/>
            <person name="Ohm R.A."/>
            <person name="Otillar R.P."/>
            <person name="Pangilinan J.L."/>
            <person name="Peng Y."/>
            <person name="Rokas A."/>
            <person name="Rosa C.A."/>
            <person name="Scheuner C."/>
            <person name="Sibirny A.A."/>
            <person name="Slot J.C."/>
            <person name="Stielow J.B."/>
            <person name="Sun H."/>
            <person name="Kurtzman C.P."/>
            <person name="Blackwell M."/>
            <person name="Grigoriev I.V."/>
            <person name="Jeffries T.W."/>
        </authorList>
    </citation>
    <scope>NUCLEOTIDE SEQUENCE [LARGE SCALE GENOMIC DNA]</scope>
    <source>
        <strain evidence="5">ATCC 18201 / CBS 1600 / BCRC 20928 / JCM 3617 / NBRC 0987 / NRRL Y-1542</strain>
        <strain evidence="3">NRRL Y-1542</strain>
    </source>
</reference>
<dbReference type="OMA" id="WRLCRTH"/>
<dbReference type="OrthoDB" id="4053592at2759"/>
<dbReference type="Pfam" id="PF20977">
    <property type="entry name" value="GatF"/>
    <property type="match status" value="1"/>
</dbReference>
<accession>A0A1E4S3E8</accession>
<evidence type="ECO:0000313" key="2">
    <source>
        <dbReference type="EMBL" id="CEP24949.1"/>
    </source>
</evidence>
<sequence length="148" mass="16986">MSFLKTLVGKPLPKSMIKEYITTVNWQVDELFKQVHSPRCDCINDETIDKLLKLSGLSYPKDQYPKLIESLKEQVRFIDRLHAVDVEVEDSINANLYERLTLEGLKSSIESQQQDPSKGETLQSWDPMSLPTESQNGNYIVKEGLLKE</sequence>
<reference evidence="4" key="2">
    <citation type="journal article" date="2015" name="J. Biotechnol.">
        <title>The structure of the Cyberlindnera jadinii genome and its relation to Candida utilis analyzed by the occurrence of single nucleotide polymorphisms.</title>
        <authorList>
            <person name="Rupp O."/>
            <person name="Brinkrolf K."/>
            <person name="Buerth C."/>
            <person name="Kunigo M."/>
            <person name="Schneider J."/>
            <person name="Jaenicke S."/>
            <person name="Goesmann A."/>
            <person name="Puehler A."/>
            <person name="Jaeger K.-E."/>
            <person name="Ernst J.F."/>
        </authorList>
    </citation>
    <scope>NUCLEOTIDE SEQUENCE [LARGE SCALE GENOMIC DNA]</scope>
    <source>
        <strain evidence="4">ATCC 18201 / CBS 1600 / BCRC 20928 / JCM 3617 / NBRC 0987 / NRRL Y-1542</strain>
    </source>
</reference>
<accession>A0A0H5CKD6</accession>
<proteinExistence type="predicted"/>
<dbReference type="Proteomes" id="UP000094389">
    <property type="component" value="Unassembled WGS sequence"/>
</dbReference>
<protein>
    <recommendedName>
        <fullName evidence="6">Glu-AdT subunit F</fullName>
    </recommendedName>
</protein>
<evidence type="ECO:0000313" key="4">
    <source>
        <dbReference type="Proteomes" id="UP000038830"/>
    </source>
</evidence>
<name>A0A0H5CKD6_CYBJN</name>
<keyword evidence="5" id="KW-1185">Reference proteome</keyword>
<gene>
    <name evidence="2" type="ORF">BN1211_5910</name>
    <name evidence="3" type="ORF">CYBJADRAFT_167418</name>
</gene>
<feature type="region of interest" description="Disordered" evidence="1">
    <location>
        <begin position="108"/>
        <end position="135"/>
    </location>
</feature>
<evidence type="ECO:0000313" key="5">
    <source>
        <dbReference type="Proteomes" id="UP000094389"/>
    </source>
</evidence>
<evidence type="ECO:0000313" key="3">
    <source>
        <dbReference type="EMBL" id="ODV74039.1"/>
    </source>
</evidence>
<organism evidence="2 4">
    <name type="scientific">Cyberlindnera jadinii (strain ATCC 18201 / CBS 1600 / BCRC 20928 / JCM 3617 / NBRC 0987 / NRRL Y-1542)</name>
    <name type="common">Torula yeast</name>
    <name type="synonym">Candida utilis</name>
    <dbReference type="NCBI Taxonomy" id="983966"/>
    <lineage>
        <taxon>Eukaryota</taxon>
        <taxon>Fungi</taxon>
        <taxon>Dikarya</taxon>
        <taxon>Ascomycota</taxon>
        <taxon>Saccharomycotina</taxon>
        <taxon>Saccharomycetes</taxon>
        <taxon>Phaffomycetales</taxon>
        <taxon>Phaffomycetaceae</taxon>
        <taxon>Cyberlindnera</taxon>
    </lineage>
</organism>
<dbReference type="AlphaFoldDB" id="A0A0H5CKD6"/>
<dbReference type="Proteomes" id="UP000038830">
    <property type="component" value="Unassembled WGS sequence"/>
</dbReference>
<evidence type="ECO:0008006" key="6">
    <source>
        <dbReference type="Google" id="ProtNLM"/>
    </source>
</evidence>
<dbReference type="EMBL" id="CDQK01000007">
    <property type="protein sequence ID" value="CEP24949.1"/>
    <property type="molecule type" value="Genomic_DNA"/>
</dbReference>